<dbReference type="Gene3D" id="3.40.50.12390">
    <property type="match status" value="1"/>
</dbReference>
<keyword evidence="2" id="KW-0378">Hydrolase</keyword>
<dbReference type="OrthoDB" id="372487at2759"/>
<sequence>GANVPGEGEHKIMDYIRKQRGQPDHDPNTRHCLCGADADLIMLGLATHEPNFTIIREEFKPNKPRPCDLCGQIGHDLKSCSGIENNMSSEQENILGSEGEFIFVRLNVLREYLERELAMPNLPFTYDFDRVLDDWVFMCFFVGNDFLPHLPSLEIREGA</sequence>
<evidence type="ECO:0000256" key="3">
    <source>
        <dbReference type="ARBA" id="ARBA00022839"/>
    </source>
</evidence>
<keyword evidence="3" id="KW-0269">Exonuclease</keyword>
<dbReference type="InterPro" id="IPR041412">
    <property type="entry name" value="Xrn1_helical"/>
</dbReference>
<organism evidence="6 7">
    <name type="scientific">Oryctes borbonicus</name>
    <dbReference type="NCBI Taxonomy" id="1629725"/>
    <lineage>
        <taxon>Eukaryota</taxon>
        <taxon>Metazoa</taxon>
        <taxon>Ecdysozoa</taxon>
        <taxon>Arthropoda</taxon>
        <taxon>Hexapoda</taxon>
        <taxon>Insecta</taxon>
        <taxon>Pterygota</taxon>
        <taxon>Neoptera</taxon>
        <taxon>Endopterygota</taxon>
        <taxon>Coleoptera</taxon>
        <taxon>Polyphaga</taxon>
        <taxon>Scarabaeiformia</taxon>
        <taxon>Scarabaeidae</taxon>
        <taxon>Dynastinae</taxon>
        <taxon>Oryctes</taxon>
    </lineage>
</organism>
<dbReference type="GO" id="GO:0003723">
    <property type="term" value="F:RNA binding"/>
    <property type="evidence" value="ECO:0007669"/>
    <property type="project" value="TreeGrafter"/>
</dbReference>
<dbReference type="PANTHER" id="PTHR12341:SF41">
    <property type="entry name" value="5'-3' EXORIBONUCLEASE 2"/>
    <property type="match status" value="1"/>
</dbReference>
<dbReference type="GO" id="GO:0000956">
    <property type="term" value="P:nuclear-transcribed mRNA catabolic process"/>
    <property type="evidence" value="ECO:0007669"/>
    <property type="project" value="TreeGrafter"/>
</dbReference>
<feature type="non-terminal residue" evidence="6">
    <location>
        <position position="1"/>
    </location>
</feature>
<comment type="caution">
    <text evidence="6">The sequence shown here is derived from an EMBL/GenBank/DDBJ whole genome shotgun (WGS) entry which is preliminary data.</text>
</comment>
<gene>
    <name evidence="6" type="ORF">AMK59_5283</name>
</gene>
<keyword evidence="7" id="KW-1185">Reference proteome</keyword>
<dbReference type="Pfam" id="PF17846">
    <property type="entry name" value="XRN_M"/>
    <property type="match status" value="1"/>
</dbReference>
<name>A0A0T6B354_9SCAR</name>
<evidence type="ECO:0000256" key="2">
    <source>
        <dbReference type="ARBA" id="ARBA00022801"/>
    </source>
</evidence>
<evidence type="ECO:0000313" key="7">
    <source>
        <dbReference type="Proteomes" id="UP000051574"/>
    </source>
</evidence>
<dbReference type="EMBL" id="LJIG01016038">
    <property type="protein sequence ID" value="KRT81801.1"/>
    <property type="molecule type" value="Genomic_DNA"/>
</dbReference>
<evidence type="ECO:0000256" key="1">
    <source>
        <dbReference type="ARBA" id="ARBA00022722"/>
    </source>
</evidence>
<reference evidence="6 7" key="1">
    <citation type="submission" date="2015-09" db="EMBL/GenBank/DDBJ databases">
        <title>Draft genome of the scarab beetle Oryctes borbonicus.</title>
        <authorList>
            <person name="Meyer J.M."/>
            <person name="Markov G.V."/>
            <person name="Baskaran P."/>
            <person name="Herrmann M."/>
            <person name="Sommer R.J."/>
            <person name="Roedelsperger C."/>
        </authorList>
    </citation>
    <scope>NUCLEOTIDE SEQUENCE [LARGE SCALE GENOMIC DNA]</scope>
    <source>
        <strain evidence="6">OB123</strain>
        <tissue evidence="6">Whole animal</tissue>
    </source>
</reference>
<dbReference type="GO" id="GO:0005634">
    <property type="term" value="C:nucleus"/>
    <property type="evidence" value="ECO:0007669"/>
    <property type="project" value="TreeGrafter"/>
</dbReference>
<dbReference type="GO" id="GO:0004534">
    <property type="term" value="F:5'-3' RNA exonuclease activity"/>
    <property type="evidence" value="ECO:0007669"/>
    <property type="project" value="TreeGrafter"/>
</dbReference>
<dbReference type="Proteomes" id="UP000051574">
    <property type="component" value="Unassembled WGS sequence"/>
</dbReference>
<evidence type="ECO:0000313" key="6">
    <source>
        <dbReference type="EMBL" id="KRT81801.1"/>
    </source>
</evidence>
<dbReference type="AlphaFoldDB" id="A0A0T6B354"/>
<dbReference type="PANTHER" id="PTHR12341">
    <property type="entry name" value="5'-&gt;3' EXORIBONUCLEASE"/>
    <property type="match status" value="1"/>
</dbReference>
<evidence type="ECO:0000259" key="5">
    <source>
        <dbReference type="Pfam" id="PF17846"/>
    </source>
</evidence>
<feature type="domain" description="Xrn1 helical" evidence="5">
    <location>
        <begin position="125"/>
        <end position="159"/>
    </location>
</feature>
<evidence type="ECO:0000259" key="4">
    <source>
        <dbReference type="Pfam" id="PF03159"/>
    </source>
</evidence>
<protein>
    <submittedName>
        <fullName evidence="6">Uncharacterized protein</fullName>
    </submittedName>
</protein>
<dbReference type="Pfam" id="PF03159">
    <property type="entry name" value="XRN_N"/>
    <property type="match status" value="1"/>
</dbReference>
<feature type="non-terminal residue" evidence="6">
    <location>
        <position position="159"/>
    </location>
</feature>
<accession>A0A0T6B354</accession>
<dbReference type="InterPro" id="IPR027073">
    <property type="entry name" value="5_3_exoribonuclease"/>
</dbReference>
<proteinExistence type="predicted"/>
<feature type="domain" description="Xrn1 N-terminal" evidence="4">
    <location>
        <begin position="1"/>
        <end position="58"/>
    </location>
</feature>
<keyword evidence="1" id="KW-0540">Nuclease</keyword>
<dbReference type="InterPro" id="IPR004859">
    <property type="entry name" value="Xrn1_N"/>
</dbReference>